<evidence type="ECO:0000313" key="2">
    <source>
        <dbReference type="EMBL" id="MCQ4770436.1"/>
    </source>
</evidence>
<keyword evidence="1" id="KW-0472">Membrane</keyword>
<keyword evidence="1" id="KW-1133">Transmembrane helix</keyword>
<evidence type="ECO:0000313" key="3">
    <source>
        <dbReference type="Proteomes" id="UP001204562"/>
    </source>
</evidence>
<dbReference type="Proteomes" id="UP001204562">
    <property type="component" value="Unassembled WGS sequence"/>
</dbReference>
<accession>A0AAW5JK41</accession>
<feature type="transmembrane region" description="Helical" evidence="1">
    <location>
        <begin position="7"/>
        <end position="31"/>
    </location>
</feature>
<keyword evidence="1" id="KW-0812">Transmembrane</keyword>
<organism evidence="2 3">
    <name type="scientific">Intestinimonas massiliensis</name>
    <name type="common">ex Afouda et al. 2020</name>
    <dbReference type="NCBI Taxonomy" id="1673721"/>
    <lineage>
        <taxon>Bacteria</taxon>
        <taxon>Bacillati</taxon>
        <taxon>Bacillota</taxon>
        <taxon>Clostridia</taxon>
        <taxon>Eubacteriales</taxon>
        <taxon>Intestinimonas</taxon>
    </lineage>
</organism>
<dbReference type="AlphaFoldDB" id="A0AAW5JK41"/>
<gene>
    <name evidence="2" type="ORF">NE579_08165</name>
</gene>
<protein>
    <submittedName>
        <fullName evidence="2">Uncharacterized protein</fullName>
    </submittedName>
</protein>
<dbReference type="EMBL" id="JANFYS010000014">
    <property type="protein sequence ID" value="MCQ4770436.1"/>
    <property type="molecule type" value="Genomic_DNA"/>
</dbReference>
<evidence type="ECO:0000256" key="1">
    <source>
        <dbReference type="SAM" id="Phobius"/>
    </source>
</evidence>
<reference evidence="2" key="1">
    <citation type="submission" date="2022-06" db="EMBL/GenBank/DDBJ databases">
        <title>Isolation of gut microbiota from human fecal samples.</title>
        <authorList>
            <person name="Pamer E.G."/>
            <person name="Barat B."/>
            <person name="Waligurski E."/>
            <person name="Medina S."/>
            <person name="Paddock L."/>
            <person name="Mostad J."/>
        </authorList>
    </citation>
    <scope>NUCLEOTIDE SEQUENCE</scope>
    <source>
        <strain evidence="2">DFI.9.91</strain>
    </source>
</reference>
<name>A0AAW5JK41_9FIRM</name>
<sequence>MKSLKTVLSSFLTVIMIISVSPFIILVTYAADDGVQPNDLSPTHADSPSLITNVSNPSNGKLTFYINAPAGAEVHYSVKLIPNPRTGSIDTISGIFENTSRSEVSKKITANVKYYSDLYTVSAYYTTGSYHNLFMYEDEETTTSAMKGTQYSSKFVWDAANVAKWQAGQIVATTIAIGTGIVVDLAATRGYVSGRLATIVTIGLDSASIWGAAQTSTEANIMDTPVEGCAYQIKYVPYSGGYGRYLVSYNSNGGVSSTVSLGNISLSTISLVVR</sequence>
<comment type="caution">
    <text evidence="2">The sequence shown here is derived from an EMBL/GenBank/DDBJ whole genome shotgun (WGS) entry which is preliminary data.</text>
</comment>
<dbReference type="RefSeq" id="WP_256303905.1">
    <property type="nucleotide sequence ID" value="NZ_JANFYS010000014.1"/>
</dbReference>
<proteinExistence type="predicted"/>